<organism evidence="9 10">
    <name type="scientific">Rhodococcus artemisiae</name>
    <dbReference type="NCBI Taxonomy" id="714159"/>
    <lineage>
        <taxon>Bacteria</taxon>
        <taxon>Bacillati</taxon>
        <taxon>Actinomycetota</taxon>
        <taxon>Actinomycetes</taxon>
        <taxon>Mycobacteriales</taxon>
        <taxon>Nocardiaceae</taxon>
        <taxon>Rhodococcus</taxon>
    </lineage>
</organism>
<dbReference type="RefSeq" id="WP_330135624.1">
    <property type="nucleotide sequence ID" value="NZ_JAUTXY010000012.1"/>
</dbReference>
<comment type="subcellular location">
    <subcellularLocation>
        <location evidence="1">Cell membrane</location>
        <topology evidence="1">Multi-pass membrane protein</topology>
    </subcellularLocation>
</comment>
<evidence type="ECO:0000256" key="5">
    <source>
        <dbReference type="ARBA" id="ARBA00022989"/>
    </source>
</evidence>
<name>A0ABU7LFR4_9NOCA</name>
<evidence type="ECO:0000256" key="3">
    <source>
        <dbReference type="ARBA" id="ARBA00022475"/>
    </source>
</evidence>
<keyword evidence="9" id="KW-0808">Transferase</keyword>
<evidence type="ECO:0000313" key="10">
    <source>
        <dbReference type="Proteomes" id="UP001336020"/>
    </source>
</evidence>
<feature type="transmembrane region" description="Helical" evidence="7">
    <location>
        <begin position="308"/>
        <end position="329"/>
    </location>
</feature>
<keyword evidence="4 7" id="KW-0812">Transmembrane</keyword>
<feature type="transmembrane region" description="Helical" evidence="7">
    <location>
        <begin position="282"/>
        <end position="302"/>
    </location>
</feature>
<evidence type="ECO:0000313" key="9">
    <source>
        <dbReference type="EMBL" id="MEE2060394.1"/>
    </source>
</evidence>
<feature type="transmembrane region" description="Helical" evidence="7">
    <location>
        <begin position="217"/>
        <end position="238"/>
    </location>
</feature>
<evidence type="ECO:0000256" key="1">
    <source>
        <dbReference type="ARBA" id="ARBA00004651"/>
    </source>
</evidence>
<dbReference type="Proteomes" id="UP001336020">
    <property type="component" value="Unassembled WGS sequence"/>
</dbReference>
<reference evidence="9 10" key="1">
    <citation type="submission" date="2023-07" db="EMBL/GenBank/DDBJ databases">
        <authorList>
            <person name="Girao M."/>
            <person name="Carvalho M.F."/>
        </authorList>
    </citation>
    <scope>NUCLEOTIDE SEQUENCE [LARGE SCALE GENOMIC DNA]</scope>
    <source>
        <strain evidence="9 10">YIM65754</strain>
    </source>
</reference>
<feature type="transmembrane region" description="Helical" evidence="7">
    <location>
        <begin position="250"/>
        <end position="270"/>
    </location>
</feature>
<dbReference type="Pfam" id="PF01757">
    <property type="entry name" value="Acyl_transf_3"/>
    <property type="match status" value="1"/>
</dbReference>
<dbReference type="InterPro" id="IPR002656">
    <property type="entry name" value="Acyl_transf_3_dom"/>
</dbReference>
<keyword evidence="9" id="KW-0012">Acyltransferase</keyword>
<evidence type="ECO:0000259" key="8">
    <source>
        <dbReference type="Pfam" id="PF01757"/>
    </source>
</evidence>
<feature type="transmembrane region" description="Helical" evidence="7">
    <location>
        <begin position="96"/>
        <end position="117"/>
    </location>
</feature>
<keyword evidence="10" id="KW-1185">Reference proteome</keyword>
<feature type="transmembrane region" description="Helical" evidence="7">
    <location>
        <begin position="187"/>
        <end position="205"/>
    </location>
</feature>
<comment type="caution">
    <text evidence="9">The sequence shown here is derived from an EMBL/GenBank/DDBJ whole genome shotgun (WGS) entry which is preliminary data.</text>
</comment>
<comment type="similarity">
    <text evidence="2">Belongs to the acyltransferase 3 family.</text>
</comment>
<dbReference type="PANTHER" id="PTHR40074">
    <property type="entry name" value="O-ACETYLTRANSFERASE WECH"/>
    <property type="match status" value="1"/>
</dbReference>
<keyword evidence="5 7" id="KW-1133">Transmembrane helix</keyword>
<keyword evidence="6 7" id="KW-0472">Membrane</keyword>
<feature type="transmembrane region" description="Helical" evidence="7">
    <location>
        <begin position="137"/>
        <end position="155"/>
    </location>
</feature>
<dbReference type="PANTHER" id="PTHR40074:SF2">
    <property type="entry name" value="O-ACETYLTRANSFERASE WECH"/>
    <property type="match status" value="1"/>
</dbReference>
<gene>
    <name evidence="9" type="ORF">Q7514_23000</name>
</gene>
<evidence type="ECO:0000256" key="6">
    <source>
        <dbReference type="ARBA" id="ARBA00023136"/>
    </source>
</evidence>
<evidence type="ECO:0000256" key="7">
    <source>
        <dbReference type="SAM" id="Phobius"/>
    </source>
</evidence>
<dbReference type="GO" id="GO:0016746">
    <property type="term" value="F:acyltransferase activity"/>
    <property type="evidence" value="ECO:0007669"/>
    <property type="project" value="UniProtKB-KW"/>
</dbReference>
<dbReference type="EMBL" id="JAUTXY010000012">
    <property type="protein sequence ID" value="MEE2060394.1"/>
    <property type="molecule type" value="Genomic_DNA"/>
</dbReference>
<sequence>MSAERNDLTEGAQPVSGHGPPTRLSWIDFARGVAILMVVFHHAVIFDEAIEIGSSIVTKLDNLLVSVRMPLFFVCAGLLGAKTVERGWGTTWTKRIGLFVWIYVIWSMIRFVVFSVIDWPLESSEAGTVSSLIQSAWSPSGTLWFIYALAIYFAVSLATARIPAYAVLAVSGVVSILFSSFVTTGDYEWDSILTYWFFFAIALRLRGQIIATVSGIGGGGTIFTLILLALLTGGSYLLDIQDSPGVRLLTGIFAVASMLFVSCWVTKLLNTRWLQSIGRQTLQVYLLHYFIIAVAVVYMSGALRSLPAAPLVVAVLLTTAATPLSIGVYRLTKRVPGLYAAPEWFVSVGHKAKAADPYEQEIRG</sequence>
<evidence type="ECO:0000256" key="4">
    <source>
        <dbReference type="ARBA" id="ARBA00022692"/>
    </source>
</evidence>
<protein>
    <submittedName>
        <fullName evidence="9">Acyltransferase family protein</fullName>
    </submittedName>
</protein>
<feature type="domain" description="Acyltransferase 3" evidence="8">
    <location>
        <begin position="25"/>
        <end position="329"/>
    </location>
</feature>
<feature type="transmembrane region" description="Helical" evidence="7">
    <location>
        <begin position="162"/>
        <end position="181"/>
    </location>
</feature>
<evidence type="ECO:0000256" key="2">
    <source>
        <dbReference type="ARBA" id="ARBA00007400"/>
    </source>
</evidence>
<accession>A0ABU7LFR4</accession>
<keyword evidence="3" id="KW-1003">Cell membrane</keyword>
<proteinExistence type="inferred from homology"/>